<dbReference type="PANTHER" id="PTHR31286">
    <property type="entry name" value="GLYCINE-RICH CELL WALL STRUCTURAL PROTEIN 1.8-LIKE"/>
    <property type="match status" value="1"/>
</dbReference>
<evidence type="ECO:0000313" key="2">
    <source>
        <dbReference type="Proteomes" id="UP000467840"/>
    </source>
</evidence>
<gene>
    <name evidence="1" type="ORF">GH714_014038</name>
</gene>
<dbReference type="EMBL" id="JAAGAX010000018">
    <property type="protein sequence ID" value="KAF2283693.1"/>
    <property type="molecule type" value="Genomic_DNA"/>
</dbReference>
<accession>A0A6A6K621</accession>
<sequence length="135" mass="15223">MTSSLSGSGDGSQSVGEDVDDRGTKRIRFRDDVTFRDKLQRLLASWKNTVMVKLLGHPLGYRLLYSQIDTLWKPQGRLPIQYYNPTILRAIGAKLGRVIKVDKCTLMVNCGKYAHVAIELDIAKLLYAFYTIEGV</sequence>
<evidence type="ECO:0000313" key="1">
    <source>
        <dbReference type="EMBL" id="KAF2283693.1"/>
    </source>
</evidence>
<dbReference type="PANTHER" id="PTHR31286:SF99">
    <property type="entry name" value="DUF4283 DOMAIN-CONTAINING PROTEIN"/>
    <property type="match status" value="1"/>
</dbReference>
<evidence type="ECO:0008006" key="3">
    <source>
        <dbReference type="Google" id="ProtNLM"/>
    </source>
</evidence>
<keyword evidence="2" id="KW-1185">Reference proteome</keyword>
<reference evidence="1 2" key="1">
    <citation type="journal article" date="2020" name="Mol. Plant">
        <title>The Chromosome-Based Rubber Tree Genome Provides New Insights into Spurge Genome Evolution and Rubber Biosynthesis.</title>
        <authorList>
            <person name="Liu J."/>
            <person name="Shi C."/>
            <person name="Shi C.C."/>
            <person name="Li W."/>
            <person name="Zhang Q.J."/>
            <person name="Zhang Y."/>
            <person name="Li K."/>
            <person name="Lu H.F."/>
            <person name="Shi C."/>
            <person name="Zhu S.T."/>
            <person name="Xiao Z.Y."/>
            <person name="Nan H."/>
            <person name="Yue Y."/>
            <person name="Zhu X.G."/>
            <person name="Wu Y."/>
            <person name="Hong X.N."/>
            <person name="Fan G.Y."/>
            <person name="Tong Y."/>
            <person name="Zhang D."/>
            <person name="Mao C.L."/>
            <person name="Liu Y.L."/>
            <person name="Hao S.J."/>
            <person name="Liu W.Q."/>
            <person name="Lv M.Q."/>
            <person name="Zhang H.B."/>
            <person name="Liu Y."/>
            <person name="Hu-Tang G.R."/>
            <person name="Wang J.P."/>
            <person name="Wang J.H."/>
            <person name="Sun Y.H."/>
            <person name="Ni S.B."/>
            <person name="Chen W.B."/>
            <person name="Zhang X.C."/>
            <person name="Jiao Y.N."/>
            <person name="Eichler E.E."/>
            <person name="Li G.H."/>
            <person name="Liu X."/>
            <person name="Gao L.Z."/>
        </authorList>
    </citation>
    <scope>NUCLEOTIDE SEQUENCE [LARGE SCALE GENOMIC DNA]</scope>
    <source>
        <strain evidence="2">cv. GT1</strain>
        <tissue evidence="1">Leaf</tissue>
    </source>
</reference>
<name>A0A6A6K621_HEVBR</name>
<proteinExistence type="predicted"/>
<dbReference type="AlphaFoldDB" id="A0A6A6K621"/>
<dbReference type="Proteomes" id="UP000467840">
    <property type="component" value="Chromosome 12"/>
</dbReference>
<protein>
    <recommendedName>
        <fullName evidence="3">DUF4283 domain-containing protein</fullName>
    </recommendedName>
</protein>
<organism evidence="1 2">
    <name type="scientific">Hevea brasiliensis</name>
    <name type="common">Para rubber tree</name>
    <name type="synonym">Siphonia brasiliensis</name>
    <dbReference type="NCBI Taxonomy" id="3981"/>
    <lineage>
        <taxon>Eukaryota</taxon>
        <taxon>Viridiplantae</taxon>
        <taxon>Streptophyta</taxon>
        <taxon>Embryophyta</taxon>
        <taxon>Tracheophyta</taxon>
        <taxon>Spermatophyta</taxon>
        <taxon>Magnoliopsida</taxon>
        <taxon>eudicotyledons</taxon>
        <taxon>Gunneridae</taxon>
        <taxon>Pentapetalae</taxon>
        <taxon>rosids</taxon>
        <taxon>fabids</taxon>
        <taxon>Malpighiales</taxon>
        <taxon>Euphorbiaceae</taxon>
        <taxon>Crotonoideae</taxon>
        <taxon>Micrandreae</taxon>
        <taxon>Hevea</taxon>
    </lineage>
</organism>
<comment type="caution">
    <text evidence="1">The sequence shown here is derived from an EMBL/GenBank/DDBJ whole genome shotgun (WGS) entry which is preliminary data.</text>
</comment>
<dbReference type="InterPro" id="IPR040256">
    <property type="entry name" value="At4g02000-like"/>
</dbReference>